<keyword evidence="2 5" id="KW-0812">Transmembrane</keyword>
<reference evidence="7 8" key="2">
    <citation type="submission" date="2020-03" db="EMBL/GenBank/DDBJ databases">
        <title>Campylobacter portucalensis sp. nov., a new species of Campylobacter isolated from the reproductive tract of bulls.</title>
        <authorList>
            <person name="Silva M.F."/>
            <person name="Pereira G."/>
            <person name="Carneiro C."/>
            <person name="Hemphill A."/>
            <person name="Mateus L."/>
            <person name="Lopes-Da-Costa L."/>
            <person name="Silva E."/>
        </authorList>
    </citation>
    <scope>NUCLEOTIDE SEQUENCE [LARGE SCALE GENOMIC DNA]</scope>
    <source>
        <strain evidence="7 8">FMV-PI01</strain>
    </source>
</reference>
<evidence type="ECO:0000256" key="3">
    <source>
        <dbReference type="ARBA" id="ARBA00022989"/>
    </source>
</evidence>
<accession>A0A6L5WH52</accession>
<evidence type="ECO:0000256" key="4">
    <source>
        <dbReference type="ARBA" id="ARBA00023136"/>
    </source>
</evidence>
<feature type="transmembrane region" description="Helical" evidence="5">
    <location>
        <begin position="148"/>
        <end position="167"/>
    </location>
</feature>
<feature type="domain" description="EamA" evidence="6">
    <location>
        <begin position="10"/>
        <end position="140"/>
    </location>
</feature>
<feature type="transmembrane region" description="Helical" evidence="5">
    <location>
        <begin position="251"/>
        <end position="271"/>
    </location>
</feature>
<keyword evidence="3 5" id="KW-1133">Transmembrane helix</keyword>
<protein>
    <submittedName>
        <fullName evidence="7">DMT family transporter</fullName>
    </submittedName>
</protein>
<feature type="transmembrane region" description="Helical" evidence="5">
    <location>
        <begin position="277"/>
        <end position="295"/>
    </location>
</feature>
<feature type="transmembrane region" description="Helical" evidence="5">
    <location>
        <begin position="70"/>
        <end position="92"/>
    </location>
</feature>
<dbReference type="RefSeq" id="WP_154570452.1">
    <property type="nucleotide sequence ID" value="NZ_VWSJ01000007.1"/>
</dbReference>
<gene>
    <name evidence="7" type="ORF">F1B92_03080</name>
</gene>
<reference evidence="7 8" key="1">
    <citation type="submission" date="2019-09" db="EMBL/GenBank/DDBJ databases">
        <authorList>
            <person name="Silva M."/>
            <person name="Pereira G."/>
            <person name="Lopes-Da-Costa L."/>
            <person name="Silva E."/>
        </authorList>
    </citation>
    <scope>NUCLEOTIDE SEQUENCE [LARGE SCALE GENOMIC DNA]</scope>
    <source>
        <strain evidence="7 8">FMV-PI01</strain>
    </source>
</reference>
<evidence type="ECO:0000259" key="6">
    <source>
        <dbReference type="Pfam" id="PF00892"/>
    </source>
</evidence>
<dbReference type="EMBL" id="VWSJ01000007">
    <property type="protein sequence ID" value="MSN96186.1"/>
    <property type="molecule type" value="Genomic_DNA"/>
</dbReference>
<feature type="transmembrane region" description="Helical" evidence="5">
    <location>
        <begin position="98"/>
        <end position="116"/>
    </location>
</feature>
<sequence>MLRRVLRRNLGTYYMILASLYFAVTGAFAKALGSEMSSVEVVFFRNFIGLVIVIFAIYKLGVKNREKRPFLLFFRGFIGAIALLAFFYNIATIGLGEAFTYSKTSPMFLGLLGAILLKEKLGLFAWIGIFIGFVGIIFIIQPTLGFEISHIMGLMNGFLTALAYMSVHELRKSYDTKMIILSFMLCGTFVPVFCMVIAEFFNTPTYLNFMFAKFILPTPKMWVFIILMGIFGYIFQIYMTKAYAASRHAGVVAAVGYCDIVFSTIVGVIMGDAFPNLSTIFGISLVIFSGIIVSLKQKK</sequence>
<organism evidence="7 8">
    <name type="scientific">Campylobacter portucalensis</name>
    <dbReference type="NCBI Taxonomy" id="2608384"/>
    <lineage>
        <taxon>Bacteria</taxon>
        <taxon>Pseudomonadati</taxon>
        <taxon>Campylobacterota</taxon>
        <taxon>Epsilonproteobacteria</taxon>
        <taxon>Campylobacterales</taxon>
        <taxon>Campylobacteraceae</taxon>
        <taxon>Campylobacter</taxon>
    </lineage>
</organism>
<feature type="transmembrane region" description="Helical" evidence="5">
    <location>
        <begin position="41"/>
        <end position="58"/>
    </location>
</feature>
<feature type="transmembrane region" description="Helical" evidence="5">
    <location>
        <begin position="179"/>
        <end position="201"/>
    </location>
</feature>
<dbReference type="SUPFAM" id="SSF103481">
    <property type="entry name" value="Multidrug resistance efflux transporter EmrE"/>
    <property type="match status" value="2"/>
</dbReference>
<dbReference type="GO" id="GO:0016020">
    <property type="term" value="C:membrane"/>
    <property type="evidence" value="ECO:0007669"/>
    <property type="project" value="UniProtKB-SubCell"/>
</dbReference>
<dbReference type="Pfam" id="PF00892">
    <property type="entry name" value="EamA"/>
    <property type="match status" value="1"/>
</dbReference>
<evidence type="ECO:0000256" key="5">
    <source>
        <dbReference type="SAM" id="Phobius"/>
    </source>
</evidence>
<keyword evidence="4 5" id="KW-0472">Membrane</keyword>
<proteinExistence type="predicted"/>
<feature type="transmembrane region" description="Helical" evidence="5">
    <location>
        <begin position="123"/>
        <end position="142"/>
    </location>
</feature>
<dbReference type="InterPro" id="IPR000620">
    <property type="entry name" value="EamA_dom"/>
</dbReference>
<dbReference type="PANTHER" id="PTHR22911">
    <property type="entry name" value="ACYL-MALONYL CONDENSING ENZYME-RELATED"/>
    <property type="match status" value="1"/>
</dbReference>
<evidence type="ECO:0000313" key="8">
    <source>
        <dbReference type="Proteomes" id="UP000476338"/>
    </source>
</evidence>
<name>A0A6L5WH52_9BACT</name>
<dbReference type="PANTHER" id="PTHR22911:SF6">
    <property type="entry name" value="SOLUTE CARRIER FAMILY 35 MEMBER G1"/>
    <property type="match status" value="1"/>
</dbReference>
<evidence type="ECO:0000313" key="7">
    <source>
        <dbReference type="EMBL" id="MSN96186.1"/>
    </source>
</evidence>
<feature type="transmembrane region" description="Helical" evidence="5">
    <location>
        <begin position="221"/>
        <end position="239"/>
    </location>
</feature>
<feature type="transmembrane region" description="Helical" evidence="5">
    <location>
        <begin position="12"/>
        <end position="29"/>
    </location>
</feature>
<evidence type="ECO:0000256" key="1">
    <source>
        <dbReference type="ARBA" id="ARBA00004141"/>
    </source>
</evidence>
<dbReference type="Proteomes" id="UP000476338">
    <property type="component" value="Unassembled WGS sequence"/>
</dbReference>
<evidence type="ECO:0000256" key="2">
    <source>
        <dbReference type="ARBA" id="ARBA00022692"/>
    </source>
</evidence>
<comment type="caution">
    <text evidence="7">The sequence shown here is derived from an EMBL/GenBank/DDBJ whole genome shotgun (WGS) entry which is preliminary data.</text>
</comment>
<keyword evidence="8" id="KW-1185">Reference proteome</keyword>
<dbReference type="InterPro" id="IPR037185">
    <property type="entry name" value="EmrE-like"/>
</dbReference>
<comment type="subcellular location">
    <subcellularLocation>
        <location evidence="1">Membrane</location>
        <topology evidence="1">Multi-pass membrane protein</topology>
    </subcellularLocation>
</comment>
<dbReference type="AlphaFoldDB" id="A0A6L5WH52"/>